<dbReference type="EMBL" id="CP060139">
    <property type="protein sequence ID" value="QNR23681.1"/>
    <property type="molecule type" value="Genomic_DNA"/>
</dbReference>
<dbReference type="RefSeq" id="WP_210758215.1">
    <property type="nucleotide sequence ID" value="NZ_CP060139.1"/>
</dbReference>
<name>A0A7H0VD83_9FLAO</name>
<keyword evidence="2" id="KW-1185">Reference proteome</keyword>
<organism evidence="1 2">
    <name type="scientific">Croceimicrobium hydrocarbonivorans</name>
    <dbReference type="NCBI Taxonomy" id="2761580"/>
    <lineage>
        <taxon>Bacteria</taxon>
        <taxon>Pseudomonadati</taxon>
        <taxon>Bacteroidota</taxon>
        <taxon>Flavobacteriia</taxon>
        <taxon>Flavobacteriales</taxon>
        <taxon>Owenweeksiaceae</taxon>
        <taxon>Croceimicrobium</taxon>
    </lineage>
</organism>
<proteinExistence type="predicted"/>
<sequence>MRKTLFLLPLFFWACDFQPQPVLENFPPTKIFKEGFVNKYYHHYIPKDPNLEQRTRILYTGYQLLDNQVIKISNYDAAYELKGWQYYHYQDAQLFVDSAWYMRGLDTTRVEIESGLVKYWEKNAGGFYRENYQYQEQEHQYISHQYEMLDTLIEGRPGNKFLYNRSYRNLEQDSTLQSWKAWEIYIKGLGLWSKWEQSEDGEFFSELIEQMPIAEFQKRANHGKKRVAWIDPQKSLGSQEGFKLCGSESEIVDYYNGDPDAHFTAGKPSLTAHIEEHLDPSLLKNFEGMLTFRFVISCEGVAGRFIAEAYDFDYQKIEAEPKLVQALFKIFSGPGSWTPTLIREEKRDAYAYLTLKISHGEIVDYLP</sequence>
<evidence type="ECO:0000313" key="1">
    <source>
        <dbReference type="EMBL" id="QNR23681.1"/>
    </source>
</evidence>
<reference evidence="1 2" key="1">
    <citation type="submission" date="2020-08" db="EMBL/GenBank/DDBJ databases">
        <title>Croceimicrobium hydrocarbonivorans gen. nov., sp. nov., a novel marine bacterium isolated from a bacterial consortium that degrades polyethylene terephthalate.</title>
        <authorList>
            <person name="Liu R."/>
        </authorList>
    </citation>
    <scope>NUCLEOTIDE SEQUENCE [LARGE SCALE GENOMIC DNA]</scope>
    <source>
        <strain evidence="1 2">A20-9</strain>
    </source>
</reference>
<gene>
    <name evidence="1" type="ORF">H4K34_15060</name>
</gene>
<dbReference type="AlphaFoldDB" id="A0A7H0VD83"/>
<protein>
    <submittedName>
        <fullName evidence="1">Uncharacterized protein</fullName>
    </submittedName>
</protein>
<accession>A0A7H0VD83</accession>
<dbReference type="KEGG" id="chyd:H4K34_15060"/>
<dbReference type="Proteomes" id="UP000516305">
    <property type="component" value="Chromosome"/>
</dbReference>
<evidence type="ECO:0000313" key="2">
    <source>
        <dbReference type="Proteomes" id="UP000516305"/>
    </source>
</evidence>